<comment type="caution">
    <text evidence="9">The sequence shown here is derived from an EMBL/GenBank/DDBJ whole genome shotgun (WGS) entry which is preliminary data.</text>
</comment>
<reference evidence="9 10" key="1">
    <citation type="submission" date="2019-08" db="EMBL/GenBank/DDBJ databases">
        <title>Ulvibacter marinistellae sp. nov., isolated from a starfish, Patiria pectinifera.</title>
        <authorList>
            <person name="Kawano K."/>
            <person name="Ushijima N."/>
            <person name="Kihara M."/>
            <person name="Itoh H."/>
        </authorList>
    </citation>
    <scope>NUCLEOTIDE SEQUENCE [LARGE SCALE GENOMIC DNA]</scope>
    <source>
        <strain evidence="9 10">KK4</strain>
    </source>
</reference>
<dbReference type="Pfam" id="PF08447">
    <property type="entry name" value="PAS_3"/>
    <property type="match status" value="2"/>
</dbReference>
<dbReference type="EMBL" id="BKCF01000001">
    <property type="protein sequence ID" value="GEQ84543.1"/>
    <property type="molecule type" value="Genomic_DNA"/>
</dbReference>
<keyword evidence="5" id="KW-0418">Kinase</keyword>
<dbReference type="InterPro" id="IPR004358">
    <property type="entry name" value="Sig_transdc_His_kin-like_C"/>
</dbReference>
<keyword evidence="4" id="KW-0808">Transferase</keyword>
<proteinExistence type="predicted"/>
<comment type="catalytic activity">
    <reaction evidence="1">
        <text>ATP + protein L-histidine = ADP + protein N-phospho-L-histidine.</text>
        <dbReference type="EC" id="2.7.13.3"/>
    </reaction>
</comment>
<dbReference type="CDD" id="cd00130">
    <property type="entry name" value="PAS"/>
    <property type="match status" value="1"/>
</dbReference>
<dbReference type="PRINTS" id="PR00344">
    <property type="entry name" value="BCTRLSENSOR"/>
</dbReference>
<dbReference type="Proteomes" id="UP000326994">
    <property type="component" value="Unassembled WGS sequence"/>
</dbReference>
<dbReference type="SMART" id="SM00091">
    <property type="entry name" value="PAS"/>
    <property type="match status" value="1"/>
</dbReference>
<dbReference type="InterPro" id="IPR013655">
    <property type="entry name" value="PAS_fold_3"/>
</dbReference>
<dbReference type="InterPro" id="IPR001610">
    <property type="entry name" value="PAC"/>
</dbReference>
<sequence>MQELISSSSKKAVGLSNSIIHNKFLSLLSVGIWKYNFITHELIIDDSLLEMIGYDSNVLETDQADTINDMLQFVHPRDKELFDFLNLPFSEYIPNNRCFEFRMLDHEKKWIWVENHCEVISHTKDNKPEWLVGYAQNINEKKNKELLSSKYEELLNKTNEVASIGTWEVNLATNKVNWSNVTKKIHGLDNDYEPELETGIHFYKEGFHRDKLTALFTKCATEGVGFDAELIIVTVDKIEKWIRAIGVPVMEKGVCTRVYGVFQDIDEKTRAIQNLANTEKKFRKTFDFAGVGMALVGMDTKWLRVNDSLCNMLGYTKEGFLKLRYPDFTHPEDLENDEILLGEALAGNLDGYEIEKRFIHKNGSVIWTILTVAVVKDDEGVPLHFVSQINDITSIKKSEKKVTDLLEVTKDQNDRLLNFAHIVSHNLRSHTGNLQMLSNLMQIDLPEVTENELFPLLKSAITQLSETVQNLNEVAVLNTKTEINLVNLNLSYYIKNAISNINSLIIDSSVTIINNINDTLIVSAIPAYLDSILLNFFTNAIKYKSLDRPPVITINAVQKEDFIVLHIEDNGLGINLQAHGKKLFGMYKTFHRHKDARGLGLFITKNQIEAMGGNVTVESEVDKGTTFYISLQKEKTDG</sequence>
<dbReference type="PANTHER" id="PTHR43304">
    <property type="entry name" value="PHYTOCHROME-LIKE PROTEIN CPH1"/>
    <property type="match status" value="1"/>
</dbReference>
<evidence type="ECO:0000313" key="10">
    <source>
        <dbReference type="Proteomes" id="UP000326994"/>
    </source>
</evidence>
<dbReference type="PROSITE" id="PS50112">
    <property type="entry name" value="PAS"/>
    <property type="match status" value="1"/>
</dbReference>
<dbReference type="PROSITE" id="PS50113">
    <property type="entry name" value="PAC"/>
    <property type="match status" value="1"/>
</dbReference>
<dbReference type="InterPro" id="IPR052162">
    <property type="entry name" value="Sensor_kinase/Photoreceptor"/>
</dbReference>
<dbReference type="InterPro" id="IPR003594">
    <property type="entry name" value="HATPase_dom"/>
</dbReference>
<dbReference type="NCBIfam" id="TIGR00229">
    <property type="entry name" value="sensory_box"/>
    <property type="match status" value="1"/>
</dbReference>
<dbReference type="Gene3D" id="3.30.450.20">
    <property type="entry name" value="PAS domain"/>
    <property type="match status" value="3"/>
</dbReference>
<evidence type="ECO:0000259" key="6">
    <source>
        <dbReference type="PROSITE" id="PS50109"/>
    </source>
</evidence>
<evidence type="ECO:0000256" key="1">
    <source>
        <dbReference type="ARBA" id="ARBA00000085"/>
    </source>
</evidence>
<dbReference type="PROSITE" id="PS50109">
    <property type="entry name" value="HIS_KIN"/>
    <property type="match status" value="1"/>
</dbReference>
<evidence type="ECO:0000256" key="2">
    <source>
        <dbReference type="ARBA" id="ARBA00012438"/>
    </source>
</evidence>
<feature type="domain" description="PAS" evidence="7">
    <location>
        <begin position="278"/>
        <end position="348"/>
    </location>
</feature>
<dbReference type="Gene3D" id="3.30.565.10">
    <property type="entry name" value="Histidine kinase-like ATPase, C-terminal domain"/>
    <property type="match status" value="1"/>
</dbReference>
<dbReference type="GO" id="GO:0004673">
    <property type="term" value="F:protein histidine kinase activity"/>
    <property type="evidence" value="ECO:0007669"/>
    <property type="project" value="UniProtKB-EC"/>
</dbReference>
<dbReference type="InterPro" id="IPR000700">
    <property type="entry name" value="PAS-assoc_C"/>
</dbReference>
<evidence type="ECO:0000259" key="8">
    <source>
        <dbReference type="PROSITE" id="PS50113"/>
    </source>
</evidence>
<dbReference type="InterPro" id="IPR005467">
    <property type="entry name" value="His_kinase_dom"/>
</dbReference>
<feature type="domain" description="PAC" evidence="8">
    <location>
        <begin position="352"/>
        <end position="404"/>
    </location>
</feature>
<keyword evidence="3" id="KW-0597">Phosphoprotein</keyword>
<dbReference type="SUPFAM" id="SSF55785">
    <property type="entry name" value="PYP-like sensor domain (PAS domain)"/>
    <property type="match status" value="3"/>
</dbReference>
<accession>A0A5J4FSZ2</accession>
<evidence type="ECO:0000256" key="4">
    <source>
        <dbReference type="ARBA" id="ARBA00022679"/>
    </source>
</evidence>
<evidence type="ECO:0000259" key="7">
    <source>
        <dbReference type="PROSITE" id="PS50112"/>
    </source>
</evidence>
<dbReference type="InterPro" id="IPR036890">
    <property type="entry name" value="HATPase_C_sf"/>
</dbReference>
<evidence type="ECO:0000256" key="5">
    <source>
        <dbReference type="ARBA" id="ARBA00022777"/>
    </source>
</evidence>
<dbReference type="SUPFAM" id="SSF55874">
    <property type="entry name" value="ATPase domain of HSP90 chaperone/DNA topoisomerase II/histidine kinase"/>
    <property type="match status" value="1"/>
</dbReference>
<dbReference type="InterPro" id="IPR000014">
    <property type="entry name" value="PAS"/>
</dbReference>
<dbReference type="InterPro" id="IPR035965">
    <property type="entry name" value="PAS-like_dom_sf"/>
</dbReference>
<dbReference type="Pfam" id="PF02518">
    <property type="entry name" value="HATPase_c"/>
    <property type="match status" value="1"/>
</dbReference>
<dbReference type="EC" id="2.7.13.3" evidence="2"/>
<feature type="domain" description="Histidine kinase" evidence="6">
    <location>
        <begin position="422"/>
        <end position="635"/>
    </location>
</feature>
<dbReference type="SMART" id="SM00387">
    <property type="entry name" value="HATPase_c"/>
    <property type="match status" value="1"/>
</dbReference>
<dbReference type="AlphaFoldDB" id="A0A5J4FSZ2"/>
<keyword evidence="10" id="KW-1185">Reference proteome</keyword>
<evidence type="ECO:0000256" key="3">
    <source>
        <dbReference type="ARBA" id="ARBA00022553"/>
    </source>
</evidence>
<dbReference type="SMART" id="SM00086">
    <property type="entry name" value="PAC"/>
    <property type="match status" value="3"/>
</dbReference>
<organism evidence="9 10">
    <name type="scientific">Patiriisocius marinistellae</name>
    <dbReference type="NCBI Taxonomy" id="2494560"/>
    <lineage>
        <taxon>Bacteria</taxon>
        <taxon>Pseudomonadati</taxon>
        <taxon>Bacteroidota</taxon>
        <taxon>Flavobacteriia</taxon>
        <taxon>Flavobacteriales</taxon>
        <taxon>Flavobacteriaceae</taxon>
        <taxon>Patiriisocius</taxon>
    </lineage>
</organism>
<evidence type="ECO:0000313" key="9">
    <source>
        <dbReference type="EMBL" id="GEQ84543.1"/>
    </source>
</evidence>
<protein>
    <recommendedName>
        <fullName evidence="2">histidine kinase</fullName>
        <ecNumber evidence="2">2.7.13.3</ecNumber>
    </recommendedName>
</protein>
<dbReference type="PANTHER" id="PTHR43304:SF1">
    <property type="entry name" value="PAC DOMAIN-CONTAINING PROTEIN"/>
    <property type="match status" value="1"/>
</dbReference>
<name>A0A5J4FSZ2_9FLAO</name>
<gene>
    <name evidence="9" type="ORF">ULMS_00510</name>
</gene>